<dbReference type="KEGG" id="halg:HUG10_19235"/>
<evidence type="ECO:0000313" key="7">
    <source>
        <dbReference type="EMBL" id="QLG29740.1"/>
    </source>
</evidence>
<keyword evidence="8" id="KW-1185">Reference proteome</keyword>
<organism evidence="7 8">
    <name type="scientific">Halorarum halophilum</name>
    <dbReference type="NCBI Taxonomy" id="2743090"/>
    <lineage>
        <taxon>Archaea</taxon>
        <taxon>Methanobacteriati</taxon>
        <taxon>Methanobacteriota</taxon>
        <taxon>Stenosarchaea group</taxon>
        <taxon>Halobacteria</taxon>
        <taxon>Halobacteriales</taxon>
        <taxon>Haloferacaceae</taxon>
        <taxon>Halorarum</taxon>
    </lineage>
</organism>
<evidence type="ECO:0000256" key="4">
    <source>
        <dbReference type="ARBA" id="ARBA00023098"/>
    </source>
</evidence>
<keyword evidence="5 7" id="KW-0012">Acyltransferase</keyword>
<proteinExistence type="predicted"/>
<feature type="region of interest" description="Disordered" evidence="6">
    <location>
        <begin position="1"/>
        <end position="25"/>
    </location>
</feature>
<dbReference type="InterPro" id="IPR007691">
    <property type="entry name" value="LpxD"/>
</dbReference>
<dbReference type="AlphaFoldDB" id="A0A7D5KW13"/>
<dbReference type="Pfam" id="PF00132">
    <property type="entry name" value="Hexapep"/>
    <property type="match status" value="1"/>
</dbReference>
<dbReference type="Proteomes" id="UP000509750">
    <property type="component" value="Plasmid unnamed1"/>
</dbReference>
<keyword evidence="1" id="KW-0444">Lipid biosynthesis</keyword>
<name>A0A7D5KW13_9EURY</name>
<dbReference type="Gene3D" id="2.160.10.10">
    <property type="entry name" value="Hexapeptide repeat proteins"/>
    <property type="match status" value="1"/>
</dbReference>
<dbReference type="GO" id="GO:0016020">
    <property type="term" value="C:membrane"/>
    <property type="evidence" value="ECO:0007669"/>
    <property type="project" value="GOC"/>
</dbReference>
<dbReference type="InterPro" id="IPR011004">
    <property type="entry name" value="Trimer_LpxA-like_sf"/>
</dbReference>
<dbReference type="GO" id="GO:0016410">
    <property type="term" value="F:N-acyltransferase activity"/>
    <property type="evidence" value="ECO:0007669"/>
    <property type="project" value="InterPro"/>
</dbReference>
<evidence type="ECO:0000256" key="3">
    <source>
        <dbReference type="ARBA" id="ARBA00022679"/>
    </source>
</evidence>
<dbReference type="OrthoDB" id="30669at2157"/>
<dbReference type="PANTHER" id="PTHR43378:SF2">
    <property type="entry name" value="UDP-3-O-ACYLGLUCOSAMINE N-ACYLTRANSFERASE 1, MITOCHONDRIAL-RELATED"/>
    <property type="match status" value="1"/>
</dbReference>
<keyword evidence="3 7" id="KW-0808">Transferase</keyword>
<dbReference type="PANTHER" id="PTHR43378">
    <property type="entry name" value="UDP-3-O-ACYLGLUCOSAMINE N-ACYLTRANSFERASE"/>
    <property type="match status" value="1"/>
</dbReference>
<keyword evidence="7" id="KW-0614">Plasmid</keyword>
<dbReference type="GeneID" id="56031014"/>
<dbReference type="InterPro" id="IPR001451">
    <property type="entry name" value="Hexapep"/>
</dbReference>
<dbReference type="EMBL" id="CP058530">
    <property type="protein sequence ID" value="QLG29740.1"/>
    <property type="molecule type" value="Genomic_DNA"/>
</dbReference>
<evidence type="ECO:0000313" key="8">
    <source>
        <dbReference type="Proteomes" id="UP000509750"/>
    </source>
</evidence>
<dbReference type="GO" id="GO:0009245">
    <property type="term" value="P:lipid A biosynthetic process"/>
    <property type="evidence" value="ECO:0007669"/>
    <property type="project" value="UniProtKB-KW"/>
</dbReference>
<evidence type="ECO:0000256" key="6">
    <source>
        <dbReference type="SAM" id="MobiDB-lite"/>
    </source>
</evidence>
<sequence length="296" mass="30128">MTGHSHAARSADGDQPGDGRTTGLDAGELASFLDAELTGPRTTVTGVDALDGAGPDDLAFCTYDDPDEVRASDAGVVVCGRSIPAIEGRTLVHADRPKPAFVRAVNEFFVDEVAETTVHPSAVVEPGATVGERCRIGANAYVADCVTIGDDCSVGPGTVLGETGFGFARMDDDSLGRQIHDGEVVLEDDVAVGANCSIDRAVFDETVVRRGAKLSGNVHLAHQVEIGEDVTVAFGSGFAGGSSIGARTTVHPQVSVATDVTVGADAELGMNAAVLEDVPAGTTVAGSPARPLGDSQ</sequence>
<keyword evidence="4" id="KW-0443">Lipid metabolism</keyword>
<accession>A0A7D5KW13</accession>
<evidence type="ECO:0000256" key="5">
    <source>
        <dbReference type="ARBA" id="ARBA00023315"/>
    </source>
</evidence>
<dbReference type="SUPFAM" id="SSF51161">
    <property type="entry name" value="Trimeric LpxA-like enzymes"/>
    <property type="match status" value="1"/>
</dbReference>
<geneLocation type="plasmid" evidence="7 8">
    <name>unnamed1</name>
</geneLocation>
<reference evidence="7 8" key="1">
    <citation type="submission" date="2020-07" db="EMBL/GenBank/DDBJ databases">
        <title>Gai3-2, isolated from salt lake.</title>
        <authorList>
            <person name="Cui H."/>
            <person name="Shi X."/>
        </authorList>
    </citation>
    <scope>NUCLEOTIDE SEQUENCE [LARGE SCALE GENOMIC DNA]</scope>
    <source>
        <strain evidence="7 8">Gai3-2</strain>
        <plasmid evidence="7 8">unnamed1</plasmid>
    </source>
</reference>
<dbReference type="Gene3D" id="3.40.1390.10">
    <property type="entry name" value="MurE/MurF, N-terminal domain"/>
    <property type="match status" value="1"/>
</dbReference>
<evidence type="ECO:0000256" key="1">
    <source>
        <dbReference type="ARBA" id="ARBA00022516"/>
    </source>
</evidence>
<evidence type="ECO:0000256" key="2">
    <source>
        <dbReference type="ARBA" id="ARBA00022556"/>
    </source>
</evidence>
<dbReference type="RefSeq" id="WP_179171314.1">
    <property type="nucleotide sequence ID" value="NZ_CP058530.1"/>
</dbReference>
<protein>
    <submittedName>
        <fullName evidence="7">UDP-3-O-(3-hydroxymyristoyl)glucosamine N-acyltransferase</fullName>
    </submittedName>
</protein>
<keyword evidence="2" id="KW-0441">Lipid A biosynthesis</keyword>
<gene>
    <name evidence="7" type="ORF">HUG10_19235</name>
</gene>